<feature type="compositionally biased region" description="Polar residues" evidence="7">
    <location>
        <begin position="504"/>
        <end position="526"/>
    </location>
</feature>
<feature type="region of interest" description="Disordered" evidence="7">
    <location>
        <begin position="1946"/>
        <end position="2026"/>
    </location>
</feature>
<feature type="coiled-coil region" evidence="6">
    <location>
        <begin position="1246"/>
        <end position="1308"/>
    </location>
</feature>
<feature type="compositionally biased region" description="Basic and acidic residues" evidence="7">
    <location>
        <begin position="1969"/>
        <end position="1981"/>
    </location>
</feature>
<feature type="region of interest" description="Disordered" evidence="7">
    <location>
        <begin position="1040"/>
        <end position="1083"/>
    </location>
</feature>
<proteinExistence type="predicted"/>
<evidence type="ECO:0000256" key="3">
    <source>
        <dbReference type="ARBA" id="ARBA00022553"/>
    </source>
</evidence>
<dbReference type="Proteomes" id="UP000316759">
    <property type="component" value="Unassembled WGS sequence"/>
</dbReference>
<sequence>MPGLSNANAHQCAGCLELEAKLIADEVVASTEYEEVLRITNDRLNTSETRIKQLESELTQLANEKLSNPHLHNQSNYADIEDFNQLLTALSGSPNGGEQEDAAMYRSGYKILAPALTQLNQEVERLACALDAESINKSSVHDFLSVSSTVIQNETDRDAEIAELRNRLSTALQLLAERLPVDTRKALADTTQLVETERLQLQAELERRMVLFEQNHTSSLTELETSRRALVEQLAASEATNVQLRDELAVLTQKFQAKERFLTEQTDERELEREEFRAEVTRLESQLQAAKCSSPLITASMFLFLDTTPILCDRAQLLTSKLVNGISEPSDANCAWYTDSDDVEQTTPRRDKNHTTAGSKSRSRSAISKLARRATWTPDDEEVDIDDALRDSPLAVRSKQIVSPMSVERQASWFAPNMASIMTNGNDNSTTLDDLEPDSGGEELLPALRSAPYMSTVTIGTVNEKKVDHKAVHACVISGDVGAQAEDLPAAELELDHVSPYNSADACTQTKPDSTMNNVDATEGSATKTTTTRTVKHTLNGLTAAALFQRLSLTTEECTTVETGTPPSAELGLTTSALWGETSPSRDVSDLLRSWSTPSITSPSIGSTAGDTGVEMSRGMTMIESIESAGVLDETDSDNSPVPRPFSGPGKLSILSPRMETTPWSAKCPEGTVSGDEIHRSVEEVVTSLNTTVVEGPVIVNVDEGGSWSAVSSLAPTPGSVVEPFVGQISLSEGPLTTATHCPKVECFDAECETTDLGLETISTSELEDLLGQKEASELVISTMRAEIDSLTKYQNELQADYNTVQSMLDDRQAEVDRHTRETLALQDRCMILERQVNERKNVILERDEDLFLITEEKEALENKVTKLQEENELFRSKLSNENKVTLDANVQTEVISPGTSSVGTMVTHSLLVSSLAVFNHTMETNSMEENADTIQDDASSLHSLNMAEAEDLLAQVDPEQAQRIAPIECPEWVTSTPEHRSLLMPIDRNKVALPQELQTLVKRLREESLRLFSLASACQPSAVIWSNPDQCQPIAEEGSTLLDSNPTESRVWESSPPEHRQNLTRAQTEPPATRAGLSPHLSIPPHRPTVLTDLVRANTALKSTLKSLAQDHVHELVRCTANALASDELVWLGMLDWSLCQTTGRVSYSLRSGVPYADKSAETKIHQFVWTAIGRLVEQLSAFMRQEDKLSAIATPVALYDKCLCSYRRFLIVTLYIWFIFQPRSASYTRTQYRECLVQAHLVEQQCLNSELQTALNRVENLSLEIDRLTERLTSNKQALNRADGLNVQLANQVNNLKSELTSINEESKRGRTAANQTEPGTVNTSTYIVKQQQQTILVLRAQLDTVSTEKSALDKELADLKRALKEYKDLVNVERKRVEIAEQKLADWQTNWKEASDALGKAVHSAVPNTNGWALDSPVHSQKDNPNKASGGPDHSLSNADDLFHAISRAATNLAAARHTANKAERRARELQATNQSLRLSLAEAELRLMPLLVTVTNRDPEDSVNPSSAVPTSNTSSAVATVSESFVQDRSQPTASSRFAELKGMCSRLLSLATAEDRNSPSPDSSDDDEDGPQALLMLNSSPNKTPVHRKRHSHLTPSLSHSVAERDSGPSSRGYKSTVPTSSVFPTYTSNPHQTARTPLTIAHVPSLDQISSSSRPTTSEDQTVSVERKRYLVLLLGGFQFSEETVLASICRPDSTIAANTSPSSDGYPSPEFRTYPLRRFRVAVRAIAAIHRMYRMVYRWRRSGLHCPPSRGPNECISTAMLQTPTDPTVPPHLVHYSQLPRSRTSVPNLRTPLRELDVGMLDGVQQVMHPQSTITSIPYPTTFPAGWPETHSHLLKPLSFSTAHVDGSQTVVGPPTISNYTITTSCPRTSNRSQTNNYDSPVKSAIPRSADWATASSTSMSQTIVRSGLPYSSSAIPFDIHPVIRSSPVLCDTHSNHHHARFDRTTNGTSTRLSSTTTTATHRSDLRTGPDRRRSAVQTPISSRNGVSYTSPRLQTSPRSSLPTRRVNSSRPCRQPPFK</sequence>
<keyword evidence="4 6" id="KW-0175">Coiled coil</keyword>
<organism evidence="9 10">
    <name type="scientific">Fasciola gigantica</name>
    <name type="common">Giant liver fluke</name>
    <dbReference type="NCBI Taxonomy" id="46835"/>
    <lineage>
        <taxon>Eukaryota</taxon>
        <taxon>Metazoa</taxon>
        <taxon>Spiralia</taxon>
        <taxon>Lophotrochozoa</taxon>
        <taxon>Platyhelminthes</taxon>
        <taxon>Trematoda</taxon>
        <taxon>Digenea</taxon>
        <taxon>Plagiorchiida</taxon>
        <taxon>Echinostomata</taxon>
        <taxon>Echinostomatoidea</taxon>
        <taxon>Fasciolidae</taxon>
        <taxon>Fasciola</taxon>
    </lineage>
</organism>
<keyword evidence="10" id="KW-1185">Reference proteome</keyword>
<feature type="compositionally biased region" description="Low complexity" evidence="7">
    <location>
        <begin position="1508"/>
        <end position="1520"/>
    </location>
</feature>
<dbReference type="PANTHER" id="PTHR43941:SF1">
    <property type="entry name" value="STRUCTURAL MAINTENANCE OF CHROMOSOMES PROTEIN 2"/>
    <property type="match status" value="1"/>
</dbReference>
<evidence type="ECO:0000256" key="2">
    <source>
        <dbReference type="ARBA" id="ARBA00022490"/>
    </source>
</evidence>
<dbReference type="STRING" id="46835.A0A504YTI6"/>
<evidence type="ECO:0000256" key="1">
    <source>
        <dbReference type="ARBA" id="ARBA00004267"/>
    </source>
</evidence>
<accession>A0A504YTI6</accession>
<gene>
    <name evidence="9" type="ORF">FGIG_03338</name>
</gene>
<feature type="coiled-coil region" evidence="6">
    <location>
        <begin position="37"/>
        <end position="64"/>
    </location>
</feature>
<comment type="caution">
    <text evidence="9">The sequence shown here is derived from an EMBL/GenBank/DDBJ whole genome shotgun (WGS) entry which is preliminary data.</text>
</comment>
<evidence type="ECO:0000313" key="9">
    <source>
        <dbReference type="EMBL" id="TPP61098.1"/>
    </source>
</evidence>
<name>A0A504YTI6_FASGI</name>
<feature type="compositionally biased region" description="Polar residues" evidence="7">
    <location>
        <begin position="355"/>
        <end position="366"/>
    </location>
</feature>
<feature type="compositionally biased region" description="Low complexity" evidence="7">
    <location>
        <begin position="1952"/>
        <end position="1968"/>
    </location>
</feature>
<feature type="region of interest" description="Disordered" evidence="7">
    <location>
        <begin position="504"/>
        <end position="528"/>
    </location>
</feature>
<dbReference type="Pfam" id="PF10495">
    <property type="entry name" value="PACT_coil_coil"/>
    <property type="match status" value="1"/>
</dbReference>
<dbReference type="OrthoDB" id="2020852at2759"/>
<evidence type="ECO:0000256" key="5">
    <source>
        <dbReference type="ARBA" id="ARBA00023212"/>
    </source>
</evidence>
<dbReference type="GO" id="GO:0005737">
    <property type="term" value="C:cytoplasm"/>
    <property type="evidence" value="ECO:0007669"/>
    <property type="project" value="UniProtKB-ARBA"/>
</dbReference>
<feature type="region of interest" description="Disordered" evidence="7">
    <location>
        <begin position="1412"/>
        <end position="1441"/>
    </location>
</feature>
<feature type="coiled-coil region" evidence="6">
    <location>
        <begin position="220"/>
        <end position="293"/>
    </location>
</feature>
<feature type="domain" description="Pericentrin/AKAP-450 centrosomal targeting" evidence="8">
    <location>
        <begin position="1674"/>
        <end position="1746"/>
    </location>
</feature>
<feature type="coiled-coil region" evidence="6">
    <location>
        <begin position="851"/>
        <end position="878"/>
    </location>
</feature>
<dbReference type="InterPro" id="IPR019528">
    <property type="entry name" value="PACT_domain"/>
</dbReference>
<feature type="region of interest" description="Disordered" evidence="7">
    <location>
        <begin position="1500"/>
        <end position="1520"/>
    </location>
</feature>
<keyword evidence="2" id="KW-0963">Cytoplasm</keyword>
<keyword evidence="5" id="KW-0206">Cytoskeleton</keyword>
<feature type="coiled-coil region" evidence="6">
    <location>
        <begin position="1345"/>
        <end position="1393"/>
    </location>
</feature>
<keyword evidence="3" id="KW-0597">Phosphoprotein</keyword>
<dbReference type="PANTHER" id="PTHR43941">
    <property type="entry name" value="STRUCTURAL MAINTENANCE OF CHROMOSOMES PROTEIN 2"/>
    <property type="match status" value="1"/>
</dbReference>
<evidence type="ECO:0000256" key="6">
    <source>
        <dbReference type="SAM" id="Coils"/>
    </source>
</evidence>
<reference evidence="9 10" key="1">
    <citation type="submission" date="2019-04" db="EMBL/GenBank/DDBJ databases">
        <title>Annotation for the trematode Fasciola gigantica.</title>
        <authorList>
            <person name="Choi Y.-J."/>
        </authorList>
    </citation>
    <scope>NUCLEOTIDE SEQUENCE [LARGE SCALE GENOMIC DNA]</scope>
    <source>
        <strain evidence="9">Uganda_cow_1</strain>
    </source>
</reference>
<evidence type="ECO:0000259" key="8">
    <source>
        <dbReference type="Pfam" id="PF10495"/>
    </source>
</evidence>
<feature type="region of interest" description="Disordered" evidence="7">
    <location>
        <begin position="342"/>
        <end position="373"/>
    </location>
</feature>
<evidence type="ECO:0000313" key="10">
    <source>
        <dbReference type="Proteomes" id="UP000316759"/>
    </source>
</evidence>
<dbReference type="EMBL" id="SUNJ01008614">
    <property type="protein sequence ID" value="TPP61098.1"/>
    <property type="molecule type" value="Genomic_DNA"/>
</dbReference>
<protein>
    <recommendedName>
        <fullName evidence="8">Pericentrin/AKAP-450 centrosomal targeting domain-containing protein</fullName>
    </recommendedName>
</protein>
<feature type="region of interest" description="Disordered" evidence="7">
    <location>
        <begin position="1557"/>
        <end position="1638"/>
    </location>
</feature>
<evidence type="ECO:0000256" key="7">
    <source>
        <dbReference type="SAM" id="MobiDB-lite"/>
    </source>
</evidence>
<feature type="coiled-coil region" evidence="6">
    <location>
        <begin position="1449"/>
        <end position="1490"/>
    </location>
</feature>
<feature type="compositionally biased region" description="Polar residues" evidence="7">
    <location>
        <begin position="1613"/>
        <end position="1638"/>
    </location>
</feature>
<feature type="compositionally biased region" description="Polar residues" evidence="7">
    <location>
        <begin position="1983"/>
        <end position="2019"/>
    </location>
</feature>
<dbReference type="GO" id="GO:0005815">
    <property type="term" value="C:microtubule organizing center"/>
    <property type="evidence" value="ECO:0007669"/>
    <property type="project" value="UniProtKB-SubCell"/>
</dbReference>
<evidence type="ECO:0000256" key="4">
    <source>
        <dbReference type="ARBA" id="ARBA00023054"/>
    </source>
</evidence>
<feature type="region of interest" description="Disordered" evidence="7">
    <location>
        <begin position="633"/>
        <end position="656"/>
    </location>
</feature>
<comment type="subcellular location">
    <subcellularLocation>
        <location evidence="1">Cytoplasm</location>
        <location evidence="1">Cytoskeleton</location>
        <location evidence="1">Microtubule organizing center</location>
    </subcellularLocation>
</comment>